<dbReference type="EMBL" id="FOQZ01000012">
    <property type="protein sequence ID" value="SFI79239.1"/>
    <property type="molecule type" value="Genomic_DNA"/>
</dbReference>
<feature type="transmembrane region" description="Helical" evidence="6">
    <location>
        <begin position="58"/>
        <end position="75"/>
    </location>
</feature>
<dbReference type="Proteomes" id="UP000198702">
    <property type="component" value="Unassembled WGS sequence"/>
</dbReference>
<dbReference type="RefSeq" id="WP_051526094.1">
    <property type="nucleotide sequence ID" value="NZ_FOQZ01000012.1"/>
</dbReference>
<gene>
    <name evidence="8" type="ORF">SAMN04487751_3000</name>
</gene>
<evidence type="ECO:0000256" key="3">
    <source>
        <dbReference type="ARBA" id="ARBA00022989"/>
    </source>
</evidence>
<dbReference type="GO" id="GO:0140359">
    <property type="term" value="F:ABC-type transporter activity"/>
    <property type="evidence" value="ECO:0007669"/>
    <property type="project" value="InterPro"/>
</dbReference>
<reference evidence="8 9" key="1">
    <citation type="submission" date="2016-10" db="EMBL/GenBank/DDBJ databases">
        <authorList>
            <person name="Varghese N."/>
            <person name="Submissions S."/>
        </authorList>
    </citation>
    <scope>NUCLEOTIDE SEQUENCE [LARGE SCALE GENOMIC DNA]</scope>
    <source>
        <strain evidence="8 9">UNC380MFSha3.1</strain>
    </source>
</reference>
<proteinExistence type="predicted"/>
<feature type="transmembrane region" description="Helical" evidence="6">
    <location>
        <begin position="212"/>
        <end position="230"/>
    </location>
</feature>
<keyword evidence="4 6" id="KW-0472">Membrane</keyword>
<feature type="transmembrane region" description="Helical" evidence="6">
    <location>
        <begin position="386"/>
        <end position="403"/>
    </location>
</feature>
<dbReference type="Pfam" id="PF12698">
    <property type="entry name" value="ABC2_membrane_3"/>
    <property type="match status" value="1"/>
</dbReference>
<feature type="transmembrane region" description="Helical" evidence="6">
    <location>
        <begin position="266"/>
        <end position="286"/>
    </location>
</feature>
<feature type="region of interest" description="Disordered" evidence="5">
    <location>
        <begin position="498"/>
        <end position="519"/>
    </location>
</feature>
<evidence type="ECO:0000313" key="9">
    <source>
        <dbReference type="Proteomes" id="UP000198702"/>
    </source>
</evidence>
<evidence type="ECO:0000256" key="2">
    <source>
        <dbReference type="ARBA" id="ARBA00022692"/>
    </source>
</evidence>
<sequence length="519" mass="54997">MTAVAVLTRRFLVEYVRNPVNLLVLVLIPVVFVLVAAQPMADAAHLLGGTGNAVETATAGWAAAFLAALAMFFQTRQAHVAVRRLVLAGLPARSLVVSRLLTGILIAVLVSAAAVSTLLIRAVVDDPLRVAAGTVMFAVVYVGIGAAVGSIVHDAVNGTVVILLIWILDVFFGPALTSPDRVQITRWMPTHFVTLWMVDLPSGHGGRLGDLGIAWVWVGASLLVSGLLLARSTRVSRLPHGAPRPGWAGQVGASFRMGLRQLARNPALWVLLVTVPVIFIWLSKLITDEQYSIMRVLEAGRETDVQVWLPDTQAGTMAPIAVASLATVAGLFFALNNRDGDRRLVESGMRKYSLLAGRFGQVGVAVVITAAASLAVTAMVFPAKQWVGFVGGTLLLGAVYALVGMCLGVLFGRVTGVLVAFVVPFLDLGITQSPMLRLEPPGPAVLLPGYGPYRVLIDTGVTETFDDVAGVLIGFIWVVGLVLVVVILFSRQTGAARRPARPPAQVGLRKASTRTVETT</sequence>
<evidence type="ECO:0000256" key="6">
    <source>
        <dbReference type="SAM" id="Phobius"/>
    </source>
</evidence>
<feature type="transmembrane region" description="Helical" evidence="6">
    <location>
        <begin position="317"/>
        <end position="335"/>
    </location>
</feature>
<keyword evidence="3 6" id="KW-1133">Transmembrane helix</keyword>
<accession>A0A7Z7GE41</accession>
<feature type="transmembrane region" description="Helical" evidence="6">
    <location>
        <begin position="468"/>
        <end position="489"/>
    </location>
</feature>
<dbReference type="GO" id="GO:0016020">
    <property type="term" value="C:membrane"/>
    <property type="evidence" value="ECO:0007669"/>
    <property type="project" value="UniProtKB-SubCell"/>
</dbReference>
<feature type="transmembrane region" description="Helical" evidence="6">
    <location>
        <begin position="96"/>
        <end position="124"/>
    </location>
</feature>
<comment type="subcellular location">
    <subcellularLocation>
        <location evidence="1">Membrane</location>
        <topology evidence="1">Multi-pass membrane protein</topology>
    </subcellularLocation>
</comment>
<evidence type="ECO:0000313" key="8">
    <source>
        <dbReference type="EMBL" id="SFI79239.1"/>
    </source>
</evidence>
<feature type="domain" description="ABC-2 type transporter transmembrane" evidence="7">
    <location>
        <begin position="81"/>
        <end position="230"/>
    </location>
</feature>
<dbReference type="AlphaFoldDB" id="A0A7Z7GE41"/>
<feature type="transmembrane region" description="Helical" evidence="6">
    <location>
        <begin position="130"/>
        <end position="152"/>
    </location>
</feature>
<evidence type="ECO:0000256" key="5">
    <source>
        <dbReference type="SAM" id="MobiDB-lite"/>
    </source>
</evidence>
<feature type="transmembrane region" description="Helical" evidence="6">
    <location>
        <begin position="20"/>
        <end position="38"/>
    </location>
</feature>
<evidence type="ECO:0000259" key="7">
    <source>
        <dbReference type="Pfam" id="PF12698"/>
    </source>
</evidence>
<feature type="transmembrane region" description="Helical" evidence="6">
    <location>
        <begin position="355"/>
        <end position="380"/>
    </location>
</feature>
<feature type="transmembrane region" description="Helical" evidence="6">
    <location>
        <begin position="410"/>
        <end position="430"/>
    </location>
</feature>
<dbReference type="InterPro" id="IPR013525">
    <property type="entry name" value="ABC2_TM"/>
</dbReference>
<keyword evidence="2 6" id="KW-0812">Transmembrane</keyword>
<evidence type="ECO:0000256" key="4">
    <source>
        <dbReference type="ARBA" id="ARBA00023136"/>
    </source>
</evidence>
<feature type="transmembrane region" description="Helical" evidence="6">
    <location>
        <begin position="159"/>
        <end position="177"/>
    </location>
</feature>
<organism evidence="8 9">
    <name type="scientific">Microbacterium saccharophilum</name>
    <dbReference type="NCBI Taxonomy" id="1213358"/>
    <lineage>
        <taxon>Bacteria</taxon>
        <taxon>Bacillati</taxon>
        <taxon>Actinomycetota</taxon>
        <taxon>Actinomycetes</taxon>
        <taxon>Micrococcales</taxon>
        <taxon>Microbacteriaceae</taxon>
        <taxon>Microbacterium</taxon>
    </lineage>
</organism>
<name>A0A7Z7GE41_9MICO</name>
<evidence type="ECO:0000256" key="1">
    <source>
        <dbReference type="ARBA" id="ARBA00004141"/>
    </source>
</evidence>
<protein>
    <submittedName>
        <fullName evidence="8">ABC-2 family transporter protein</fullName>
    </submittedName>
</protein>
<comment type="caution">
    <text evidence="8">The sequence shown here is derived from an EMBL/GenBank/DDBJ whole genome shotgun (WGS) entry which is preliminary data.</text>
</comment>